<keyword evidence="3" id="KW-0804">Transcription</keyword>
<dbReference type="PANTHER" id="PTHR30055:SF234">
    <property type="entry name" value="HTH-TYPE TRANSCRIPTIONAL REGULATOR BETI"/>
    <property type="match status" value="1"/>
</dbReference>
<keyword evidence="1" id="KW-0805">Transcription regulation</keyword>
<feature type="DNA-binding region" description="H-T-H motif" evidence="4">
    <location>
        <begin position="40"/>
        <end position="59"/>
    </location>
</feature>
<name>A0A6S7CP16_9BURK</name>
<feature type="domain" description="HTH tetR-type" evidence="6">
    <location>
        <begin position="17"/>
        <end position="77"/>
    </location>
</feature>
<keyword evidence="2 4" id="KW-0238">DNA-binding</keyword>
<dbReference type="GO" id="GO:0003700">
    <property type="term" value="F:DNA-binding transcription factor activity"/>
    <property type="evidence" value="ECO:0007669"/>
    <property type="project" value="TreeGrafter"/>
</dbReference>
<dbReference type="EMBL" id="CADILD010000001">
    <property type="protein sequence ID" value="CAB3845687.1"/>
    <property type="molecule type" value="Genomic_DNA"/>
</dbReference>
<evidence type="ECO:0000256" key="1">
    <source>
        <dbReference type="ARBA" id="ARBA00023015"/>
    </source>
</evidence>
<reference evidence="9 10" key="1">
    <citation type="submission" date="2020-04" db="EMBL/GenBank/DDBJ databases">
        <authorList>
            <person name="De Canck E."/>
        </authorList>
    </citation>
    <scope>NUCLEOTIDE SEQUENCE [LARGE SCALE GENOMIC DNA]</scope>
    <source>
        <strain evidence="8 9">LMG 1861</strain>
        <strain evidence="7 10">LMG 1873</strain>
    </source>
</reference>
<protein>
    <submittedName>
        <fullName evidence="8">Nucleoid occlusion factor SlmA</fullName>
    </submittedName>
</protein>
<dbReference type="Pfam" id="PF00440">
    <property type="entry name" value="TetR_N"/>
    <property type="match status" value="1"/>
</dbReference>
<proteinExistence type="predicted"/>
<sequence length="259" mass="28013">MTAIPQPRKSPRQQRSQQTVDTILQATARVLAAHGYAGTNTNLIAETAGVSVGSLYQYFPNKNALIAALHQRHDNQMLDVIDDVLNSNPAATLKERVAAIVQAMLHAHLLEPALHRVLEREFPLFDIPGDHSLADQDIHRRMRHLLELHRAEIAQQDRDLATYVVLRIMESLVHAMALEPPAGFDARQLEQSVVDAVMGYLATPGAAATPRPAKATKLRTTAKTAAAAKAARPAKTGRAATPAALPTAAKKAPRRKAAG</sequence>
<dbReference type="AlphaFoldDB" id="A0A6S7CP16"/>
<feature type="region of interest" description="Disordered" evidence="5">
    <location>
        <begin position="206"/>
        <end position="259"/>
    </location>
</feature>
<keyword evidence="10" id="KW-1185">Reference proteome</keyword>
<evidence type="ECO:0000313" key="9">
    <source>
        <dbReference type="Proteomes" id="UP000494105"/>
    </source>
</evidence>
<dbReference type="EMBL" id="CADIJS010000001">
    <property type="protein sequence ID" value="CAB3661984.1"/>
    <property type="molecule type" value="Genomic_DNA"/>
</dbReference>
<dbReference type="PRINTS" id="PR00455">
    <property type="entry name" value="HTHTETR"/>
</dbReference>
<evidence type="ECO:0000313" key="8">
    <source>
        <dbReference type="EMBL" id="CAB3845687.1"/>
    </source>
</evidence>
<dbReference type="InterPro" id="IPR050109">
    <property type="entry name" value="HTH-type_TetR-like_transc_reg"/>
</dbReference>
<evidence type="ECO:0000313" key="7">
    <source>
        <dbReference type="EMBL" id="CAB3661984.1"/>
    </source>
</evidence>
<evidence type="ECO:0000256" key="2">
    <source>
        <dbReference type="ARBA" id="ARBA00023125"/>
    </source>
</evidence>
<dbReference type="SUPFAM" id="SSF46689">
    <property type="entry name" value="Homeodomain-like"/>
    <property type="match status" value="1"/>
</dbReference>
<evidence type="ECO:0000313" key="10">
    <source>
        <dbReference type="Proteomes" id="UP000494116"/>
    </source>
</evidence>
<evidence type="ECO:0000256" key="4">
    <source>
        <dbReference type="PROSITE-ProRule" id="PRU00335"/>
    </source>
</evidence>
<dbReference type="Proteomes" id="UP000494105">
    <property type="component" value="Unassembled WGS sequence"/>
</dbReference>
<dbReference type="InterPro" id="IPR041669">
    <property type="entry name" value="TetR_C_15"/>
</dbReference>
<dbReference type="GO" id="GO:0000976">
    <property type="term" value="F:transcription cis-regulatory region binding"/>
    <property type="evidence" value="ECO:0007669"/>
    <property type="project" value="TreeGrafter"/>
</dbReference>
<accession>A0A6S7CP16</accession>
<gene>
    <name evidence="8" type="primary">slmA_2</name>
    <name evidence="7" type="synonym">slmA_1</name>
    <name evidence="8" type="ORF">LMG1861_01531</name>
    <name evidence="7" type="ORF">LMG1873_00638</name>
</gene>
<dbReference type="InterPro" id="IPR001647">
    <property type="entry name" value="HTH_TetR"/>
</dbReference>
<dbReference type="PROSITE" id="PS50977">
    <property type="entry name" value="HTH_TETR_2"/>
    <property type="match status" value="1"/>
</dbReference>
<evidence type="ECO:0000256" key="3">
    <source>
        <dbReference type="ARBA" id="ARBA00023163"/>
    </source>
</evidence>
<dbReference type="Pfam" id="PF17918">
    <property type="entry name" value="TetR_C_15"/>
    <property type="match status" value="1"/>
</dbReference>
<dbReference type="Proteomes" id="UP000494116">
    <property type="component" value="Unassembled WGS sequence"/>
</dbReference>
<dbReference type="Gene3D" id="1.10.357.10">
    <property type="entry name" value="Tetracycline Repressor, domain 2"/>
    <property type="match status" value="1"/>
</dbReference>
<feature type="compositionally biased region" description="Low complexity" evidence="5">
    <location>
        <begin position="206"/>
        <end position="250"/>
    </location>
</feature>
<dbReference type="InterPro" id="IPR009057">
    <property type="entry name" value="Homeodomain-like_sf"/>
</dbReference>
<evidence type="ECO:0000256" key="5">
    <source>
        <dbReference type="SAM" id="MobiDB-lite"/>
    </source>
</evidence>
<dbReference type="PANTHER" id="PTHR30055">
    <property type="entry name" value="HTH-TYPE TRANSCRIPTIONAL REGULATOR RUTR"/>
    <property type="match status" value="1"/>
</dbReference>
<evidence type="ECO:0000259" key="6">
    <source>
        <dbReference type="PROSITE" id="PS50977"/>
    </source>
</evidence>
<organism evidence="8 9">
    <name type="scientific">Achromobacter piechaudii</name>
    <dbReference type="NCBI Taxonomy" id="72556"/>
    <lineage>
        <taxon>Bacteria</taxon>
        <taxon>Pseudomonadati</taxon>
        <taxon>Pseudomonadota</taxon>
        <taxon>Betaproteobacteria</taxon>
        <taxon>Burkholderiales</taxon>
        <taxon>Alcaligenaceae</taxon>
        <taxon>Achromobacter</taxon>
    </lineage>
</organism>